<dbReference type="Proteomes" id="UP001610446">
    <property type="component" value="Unassembled WGS sequence"/>
</dbReference>
<evidence type="ECO:0000313" key="2">
    <source>
        <dbReference type="EMBL" id="KAL2850294.1"/>
    </source>
</evidence>
<accession>A0ABR4KDE2</accession>
<keyword evidence="1" id="KW-1133">Transmembrane helix</keyword>
<evidence type="ECO:0000256" key="1">
    <source>
        <dbReference type="SAM" id="Phobius"/>
    </source>
</evidence>
<evidence type="ECO:0000313" key="3">
    <source>
        <dbReference type="Proteomes" id="UP001610446"/>
    </source>
</evidence>
<feature type="transmembrane region" description="Helical" evidence="1">
    <location>
        <begin position="37"/>
        <end position="56"/>
    </location>
</feature>
<comment type="caution">
    <text evidence="2">The sequence shown here is derived from an EMBL/GenBank/DDBJ whole genome shotgun (WGS) entry which is preliminary data.</text>
</comment>
<keyword evidence="1" id="KW-0812">Transmembrane</keyword>
<keyword evidence="3" id="KW-1185">Reference proteome</keyword>
<name>A0ABR4KDE2_9EURO</name>
<organism evidence="2 3">
    <name type="scientific">Aspergillus pseudoustus</name>
    <dbReference type="NCBI Taxonomy" id="1810923"/>
    <lineage>
        <taxon>Eukaryota</taxon>
        <taxon>Fungi</taxon>
        <taxon>Dikarya</taxon>
        <taxon>Ascomycota</taxon>
        <taxon>Pezizomycotina</taxon>
        <taxon>Eurotiomycetes</taxon>
        <taxon>Eurotiomycetidae</taxon>
        <taxon>Eurotiales</taxon>
        <taxon>Aspergillaceae</taxon>
        <taxon>Aspergillus</taxon>
        <taxon>Aspergillus subgen. Nidulantes</taxon>
    </lineage>
</organism>
<proteinExistence type="predicted"/>
<sequence>MRGQTHCGVDVSETRSATILGCGDTLDRRQDQGLNRFVQGFCAYFPGFGLLLLLIWGDSAINSGLTIRAA</sequence>
<protein>
    <submittedName>
        <fullName evidence="2">Uncharacterized protein</fullName>
    </submittedName>
</protein>
<reference evidence="2 3" key="1">
    <citation type="submission" date="2024-07" db="EMBL/GenBank/DDBJ databases">
        <title>Section-level genome sequencing and comparative genomics of Aspergillus sections Usti and Cavernicolus.</title>
        <authorList>
            <consortium name="Lawrence Berkeley National Laboratory"/>
            <person name="Nybo J.L."/>
            <person name="Vesth T.C."/>
            <person name="Theobald S."/>
            <person name="Frisvad J.C."/>
            <person name="Larsen T.O."/>
            <person name="Kjaerboelling I."/>
            <person name="Rothschild-Mancinelli K."/>
            <person name="Lyhne E.K."/>
            <person name="Kogle M.E."/>
            <person name="Barry K."/>
            <person name="Clum A."/>
            <person name="Na H."/>
            <person name="Ledsgaard L."/>
            <person name="Lin J."/>
            <person name="Lipzen A."/>
            <person name="Kuo A."/>
            <person name="Riley R."/>
            <person name="Mondo S."/>
            <person name="Labutti K."/>
            <person name="Haridas S."/>
            <person name="Pangalinan J."/>
            <person name="Salamov A.A."/>
            <person name="Simmons B.A."/>
            <person name="Magnuson J.K."/>
            <person name="Chen J."/>
            <person name="Drula E."/>
            <person name="Henrissat B."/>
            <person name="Wiebenga A."/>
            <person name="Lubbers R.J."/>
            <person name="Gomes A.C."/>
            <person name="Makela M.R."/>
            <person name="Stajich J."/>
            <person name="Grigoriev I.V."/>
            <person name="Mortensen U.H."/>
            <person name="De Vries R.P."/>
            <person name="Baker S.E."/>
            <person name="Andersen M.R."/>
        </authorList>
    </citation>
    <scope>NUCLEOTIDE SEQUENCE [LARGE SCALE GENOMIC DNA]</scope>
    <source>
        <strain evidence="2 3">CBS 123904</strain>
    </source>
</reference>
<keyword evidence="1" id="KW-0472">Membrane</keyword>
<gene>
    <name evidence="2" type="ORF">BJY01DRAFT_209989</name>
</gene>
<dbReference type="EMBL" id="JBFXLU010000037">
    <property type="protein sequence ID" value="KAL2850294.1"/>
    <property type="molecule type" value="Genomic_DNA"/>
</dbReference>